<dbReference type="AlphaFoldDB" id="A0A4R3KIG1"/>
<keyword evidence="9" id="KW-1185">Reference proteome</keyword>
<evidence type="ECO:0000256" key="6">
    <source>
        <dbReference type="ARBA" id="ARBA00023306"/>
    </source>
</evidence>
<keyword evidence="6" id="KW-0131">Cell cycle</keyword>
<comment type="caution">
    <text evidence="8">The sequence shown here is derived from an EMBL/GenBank/DDBJ whole genome shotgun (WGS) entry which is preliminary data.</text>
</comment>
<dbReference type="Proteomes" id="UP000295788">
    <property type="component" value="Unassembled WGS sequence"/>
</dbReference>
<evidence type="ECO:0000256" key="1">
    <source>
        <dbReference type="ARBA" id="ARBA00004496"/>
    </source>
</evidence>
<evidence type="ECO:0000256" key="2">
    <source>
        <dbReference type="ARBA" id="ARBA00022490"/>
    </source>
</evidence>
<dbReference type="PIRSF" id="PIRSF029938">
    <property type="entry name" value="UCP029938"/>
    <property type="match status" value="1"/>
</dbReference>
<evidence type="ECO:0000256" key="4">
    <source>
        <dbReference type="ARBA" id="ARBA00022960"/>
    </source>
</evidence>
<dbReference type="NCBIfam" id="TIGR03544">
    <property type="entry name" value="DivI1A_domain"/>
    <property type="match status" value="1"/>
</dbReference>
<keyword evidence="5" id="KW-0175">Coiled coil</keyword>
<dbReference type="GO" id="GO:0051301">
    <property type="term" value="P:cell division"/>
    <property type="evidence" value="ECO:0007669"/>
    <property type="project" value="UniProtKB-KW"/>
</dbReference>
<dbReference type="EMBL" id="SMAB01000005">
    <property type="protein sequence ID" value="TCS83350.1"/>
    <property type="molecule type" value="Genomic_DNA"/>
</dbReference>
<dbReference type="Gene3D" id="6.10.250.660">
    <property type="match status" value="1"/>
</dbReference>
<keyword evidence="2" id="KW-0963">Cytoplasm</keyword>
<feature type="compositionally biased region" description="Polar residues" evidence="7">
    <location>
        <begin position="51"/>
        <end position="75"/>
    </location>
</feature>
<evidence type="ECO:0000256" key="5">
    <source>
        <dbReference type="ARBA" id="ARBA00023054"/>
    </source>
</evidence>
<feature type="region of interest" description="Disordered" evidence="7">
    <location>
        <begin position="49"/>
        <end position="80"/>
    </location>
</feature>
<sequence>MLTPDDIFEKEFKRSMRGYDIDEVNEFLDQVIQDYAKLIEENQHLKKENQQLKAQLSRQQYHTPNMQSQPTANPTSEDKKIIEDLIRRVEKLERKTKYLTEPL</sequence>
<keyword evidence="4" id="KW-0133">Cell shape</keyword>
<reference evidence="8 9" key="1">
    <citation type="submission" date="2019-03" db="EMBL/GenBank/DDBJ databases">
        <title>Genomic Encyclopedia of Type Strains, Phase IV (KMG-IV): sequencing the most valuable type-strain genomes for metagenomic binning, comparative biology and taxonomic classification.</title>
        <authorList>
            <person name="Goeker M."/>
        </authorList>
    </citation>
    <scope>NUCLEOTIDE SEQUENCE [LARGE SCALE GENOMIC DNA]</scope>
    <source>
        <strain evidence="8 9">DSM 23802</strain>
    </source>
</reference>
<evidence type="ECO:0000313" key="9">
    <source>
        <dbReference type="Proteomes" id="UP000295788"/>
    </source>
</evidence>
<accession>A0A4R3KIG1</accession>
<dbReference type="PANTHER" id="PTHR35794:SF1">
    <property type="entry name" value="CELL CYCLE PROTEIN GPSB"/>
    <property type="match status" value="1"/>
</dbReference>
<dbReference type="PANTHER" id="PTHR35794">
    <property type="entry name" value="CELL DIVISION PROTEIN DIVIVA"/>
    <property type="match status" value="1"/>
</dbReference>
<name>A0A4R3KIG1_9BACI</name>
<dbReference type="GO" id="GO:0005737">
    <property type="term" value="C:cytoplasm"/>
    <property type="evidence" value="ECO:0007669"/>
    <property type="project" value="UniProtKB-SubCell"/>
</dbReference>
<dbReference type="OrthoDB" id="389699at2"/>
<protein>
    <submittedName>
        <fullName evidence="8">DivIVA domain-containing protein</fullName>
    </submittedName>
</protein>
<evidence type="ECO:0000256" key="7">
    <source>
        <dbReference type="SAM" id="MobiDB-lite"/>
    </source>
</evidence>
<comment type="subcellular location">
    <subcellularLocation>
        <location evidence="1">Cytoplasm</location>
    </subcellularLocation>
</comment>
<organism evidence="8 9">
    <name type="scientific">Tepidibacillus fermentans</name>
    <dbReference type="NCBI Taxonomy" id="1281767"/>
    <lineage>
        <taxon>Bacteria</taxon>
        <taxon>Bacillati</taxon>
        <taxon>Bacillota</taxon>
        <taxon>Bacilli</taxon>
        <taxon>Bacillales</taxon>
        <taxon>Bacillaceae</taxon>
        <taxon>Tepidibacillus</taxon>
    </lineage>
</organism>
<dbReference type="RefSeq" id="WP_132767799.1">
    <property type="nucleotide sequence ID" value="NZ_SMAB01000005.1"/>
</dbReference>
<keyword evidence="3" id="KW-0132">Cell division</keyword>
<dbReference type="GO" id="GO:0008360">
    <property type="term" value="P:regulation of cell shape"/>
    <property type="evidence" value="ECO:0007669"/>
    <property type="project" value="UniProtKB-KW"/>
</dbReference>
<evidence type="ECO:0000256" key="3">
    <source>
        <dbReference type="ARBA" id="ARBA00022618"/>
    </source>
</evidence>
<dbReference type="InterPro" id="IPR011229">
    <property type="entry name" value="Cell_cycle_GpsB"/>
</dbReference>
<proteinExistence type="predicted"/>
<dbReference type="Pfam" id="PF05103">
    <property type="entry name" value="DivIVA"/>
    <property type="match status" value="1"/>
</dbReference>
<dbReference type="InterPro" id="IPR007793">
    <property type="entry name" value="DivIVA_fam"/>
</dbReference>
<gene>
    <name evidence="8" type="ORF">EDD72_10592</name>
</gene>
<dbReference type="InterPro" id="IPR019933">
    <property type="entry name" value="DivIVA_domain"/>
</dbReference>
<evidence type="ECO:0000313" key="8">
    <source>
        <dbReference type="EMBL" id="TCS83350.1"/>
    </source>
</evidence>